<gene>
    <name evidence="2" type="ORF">WN55_03685</name>
</gene>
<keyword evidence="3" id="KW-1185">Reference proteome</keyword>
<dbReference type="Proteomes" id="UP000076502">
    <property type="component" value="Unassembled WGS sequence"/>
</dbReference>
<dbReference type="STRING" id="178035.A0A154PIY4"/>
<evidence type="ECO:0000313" key="2">
    <source>
        <dbReference type="EMBL" id="KZC11846.1"/>
    </source>
</evidence>
<feature type="region of interest" description="Disordered" evidence="1">
    <location>
        <begin position="33"/>
        <end position="53"/>
    </location>
</feature>
<evidence type="ECO:0000313" key="3">
    <source>
        <dbReference type="Proteomes" id="UP000076502"/>
    </source>
</evidence>
<name>A0A154PIY4_DUFNO</name>
<dbReference type="OrthoDB" id="6415936at2759"/>
<accession>A0A154PIY4</accession>
<sequence>MNVVLNDANCPYDQLYGPPPSYETVIAQTRGKISNPASPESSGARINGQSPSVLSNPAAPQCFSYACTPSTRLNAGMEQNAQYQSGNASPRHIDNPEAIPFARFPPYCLGDGPIRQNVCVPFNYQEQPFVPGDSFARVYQGTSTNYASYPMDKSSDTSDPENQSYEVPRMERYMMVNIDCTAGSSGEQSVWESSDRSISKVHGRLEIGGSEGLEDNGREHQRRNATDTASGLFAIRETEENCANDSESTMNSSEDFESEFSRSRRVYGGSLKATGRYAGNAKCEEYSVQRAFSKTMPHSCEGLINTEPATAIICVSRDNASPLEEDTADASASSFQSNPSSNVILESFVSDGASSSTEYAENERERRSCLANASTNIDFESKHRLDRSKSLD</sequence>
<organism evidence="2 3">
    <name type="scientific">Dufourea novaeangliae</name>
    <name type="common">Sweat bee</name>
    <dbReference type="NCBI Taxonomy" id="178035"/>
    <lineage>
        <taxon>Eukaryota</taxon>
        <taxon>Metazoa</taxon>
        <taxon>Ecdysozoa</taxon>
        <taxon>Arthropoda</taxon>
        <taxon>Hexapoda</taxon>
        <taxon>Insecta</taxon>
        <taxon>Pterygota</taxon>
        <taxon>Neoptera</taxon>
        <taxon>Endopterygota</taxon>
        <taxon>Hymenoptera</taxon>
        <taxon>Apocrita</taxon>
        <taxon>Aculeata</taxon>
        <taxon>Apoidea</taxon>
        <taxon>Anthophila</taxon>
        <taxon>Halictidae</taxon>
        <taxon>Rophitinae</taxon>
        <taxon>Dufourea</taxon>
    </lineage>
</organism>
<dbReference type="EMBL" id="KQ434931">
    <property type="protein sequence ID" value="KZC11846.1"/>
    <property type="molecule type" value="Genomic_DNA"/>
</dbReference>
<reference evidence="2 3" key="1">
    <citation type="submission" date="2015-07" db="EMBL/GenBank/DDBJ databases">
        <title>The genome of Dufourea novaeangliae.</title>
        <authorList>
            <person name="Pan H."/>
            <person name="Kapheim K."/>
        </authorList>
    </citation>
    <scope>NUCLEOTIDE SEQUENCE [LARGE SCALE GENOMIC DNA]</scope>
    <source>
        <strain evidence="2">0120121106</strain>
        <tissue evidence="2">Whole body</tissue>
    </source>
</reference>
<evidence type="ECO:0000256" key="1">
    <source>
        <dbReference type="SAM" id="MobiDB-lite"/>
    </source>
</evidence>
<protein>
    <submittedName>
        <fullName evidence="2">Uncharacterized protein</fullName>
    </submittedName>
</protein>
<dbReference type="AlphaFoldDB" id="A0A154PIY4"/>
<proteinExistence type="predicted"/>